<protein>
    <recommendedName>
        <fullName evidence="2">histidine kinase</fullName>
        <ecNumber evidence="2">2.7.13.3</ecNumber>
    </recommendedName>
</protein>
<dbReference type="SUPFAM" id="SSF51206">
    <property type="entry name" value="cAMP-binding domain-like"/>
    <property type="match status" value="1"/>
</dbReference>
<dbReference type="Proteomes" id="UP000019489">
    <property type="component" value="Unassembled WGS sequence"/>
</dbReference>
<dbReference type="CDD" id="cd00038">
    <property type="entry name" value="CAP_ED"/>
    <property type="match status" value="1"/>
</dbReference>
<dbReference type="OrthoDB" id="1931120at2"/>
<evidence type="ECO:0000256" key="4">
    <source>
        <dbReference type="ARBA" id="ARBA00023012"/>
    </source>
</evidence>
<keyword evidence="8" id="KW-1185">Reference proteome</keyword>
<evidence type="ECO:0000256" key="2">
    <source>
        <dbReference type="ARBA" id="ARBA00012438"/>
    </source>
</evidence>
<comment type="caution">
    <text evidence="7">The sequence shown here is derived from an EMBL/GenBank/DDBJ whole genome shotgun (WGS) entry which is preliminary data.</text>
</comment>
<dbReference type="SMART" id="SM00100">
    <property type="entry name" value="cNMP"/>
    <property type="match status" value="1"/>
</dbReference>
<gene>
    <name evidence="7" type="ORF">N865_04695</name>
</gene>
<accession>W9G9I6</accession>
<dbReference type="EMBL" id="AWSA01000008">
    <property type="protein sequence ID" value="EWT02730.1"/>
    <property type="molecule type" value="Genomic_DNA"/>
</dbReference>
<dbReference type="PRINTS" id="PR00344">
    <property type="entry name" value="BCTRLSENSOR"/>
</dbReference>
<evidence type="ECO:0000256" key="3">
    <source>
        <dbReference type="ARBA" id="ARBA00022777"/>
    </source>
</evidence>
<keyword evidence="3" id="KW-0808">Transferase</keyword>
<dbReference type="SMART" id="SM00387">
    <property type="entry name" value="HATPase_c"/>
    <property type="match status" value="1"/>
</dbReference>
<dbReference type="PANTHER" id="PTHR43065">
    <property type="entry name" value="SENSOR HISTIDINE KINASE"/>
    <property type="match status" value="1"/>
</dbReference>
<dbReference type="SUPFAM" id="SSF55874">
    <property type="entry name" value="ATPase domain of HSP90 chaperone/DNA topoisomerase II/histidine kinase"/>
    <property type="match status" value="1"/>
</dbReference>
<dbReference type="RefSeq" id="WP_034802392.1">
    <property type="nucleotide sequence ID" value="NZ_AWSA01000008.1"/>
</dbReference>
<dbReference type="InterPro" id="IPR003594">
    <property type="entry name" value="HATPase_dom"/>
</dbReference>
<dbReference type="Pfam" id="PF02518">
    <property type="entry name" value="HATPase_c"/>
    <property type="match status" value="1"/>
</dbReference>
<evidence type="ECO:0000313" key="8">
    <source>
        <dbReference type="Proteomes" id="UP000019489"/>
    </source>
</evidence>
<dbReference type="PANTHER" id="PTHR43065:SF48">
    <property type="entry name" value="HISTIDINE KINASE"/>
    <property type="match status" value="1"/>
</dbReference>
<keyword evidence="3" id="KW-0418">Kinase</keyword>
<dbReference type="InterPro" id="IPR014710">
    <property type="entry name" value="RmlC-like_jellyroll"/>
</dbReference>
<dbReference type="EC" id="2.7.13.3" evidence="2"/>
<dbReference type="Gene3D" id="3.30.565.10">
    <property type="entry name" value="Histidine kinase-like ATPase, C-terminal domain"/>
    <property type="match status" value="1"/>
</dbReference>
<keyword evidence="4" id="KW-0902">Two-component regulatory system</keyword>
<dbReference type="PATRIC" id="fig|1386089.3.peg.1071"/>
<evidence type="ECO:0000313" key="7">
    <source>
        <dbReference type="EMBL" id="EWT02730.1"/>
    </source>
</evidence>
<dbReference type="eggNOG" id="COG4191">
    <property type="taxonomic scope" value="Bacteria"/>
</dbReference>
<dbReference type="AlphaFoldDB" id="W9G9I6"/>
<dbReference type="PROSITE" id="PS50109">
    <property type="entry name" value="HIS_KIN"/>
    <property type="match status" value="1"/>
</dbReference>
<dbReference type="InterPro" id="IPR036890">
    <property type="entry name" value="HATPase_C_sf"/>
</dbReference>
<dbReference type="GO" id="GO:0004673">
    <property type="term" value="F:protein histidine kinase activity"/>
    <property type="evidence" value="ECO:0007669"/>
    <property type="project" value="UniProtKB-EC"/>
</dbReference>
<dbReference type="STRING" id="1386089.N865_04695"/>
<feature type="domain" description="Histidine kinase" evidence="6">
    <location>
        <begin position="283"/>
        <end position="459"/>
    </location>
</feature>
<dbReference type="InterPro" id="IPR005467">
    <property type="entry name" value="His_kinase_dom"/>
</dbReference>
<dbReference type="PROSITE" id="PS50042">
    <property type="entry name" value="CNMP_BINDING_3"/>
    <property type="match status" value="1"/>
</dbReference>
<keyword evidence="7" id="KW-0547">Nucleotide-binding</keyword>
<name>W9G9I6_9MICO</name>
<dbReference type="GO" id="GO:0000160">
    <property type="term" value="P:phosphorelay signal transduction system"/>
    <property type="evidence" value="ECO:0007669"/>
    <property type="project" value="UniProtKB-KW"/>
</dbReference>
<proteinExistence type="predicted"/>
<dbReference type="InterPro" id="IPR000595">
    <property type="entry name" value="cNMP-bd_dom"/>
</dbReference>
<keyword evidence="7" id="KW-0067">ATP-binding</keyword>
<sequence length="462" mass="49821">MDLEDLRPLPLFTGLTDDQLVELVAAGEEVRIEPGVDLFHEGDHADLWWVLVDGAIELLRRVGREDVVVGRMDVPGRWAGGFRAWDERGVYLATGRGVSVGRLLVVPAAELRARIDAWFPFGGHLVQGLSGTARTIESTVRQREALVTLGTLAAGLAHEINNPASAATRAVDALETVCSTLLLSLGRLAQSGISPDQFIGLDGLRREVEPVATLHDPIALADREDEISSWLTRHGVERDWVVGPPLAAAGADVAWCDRAAHLLGDALEPGLEWVGSTWSVDTLLSEVKESTRRVSELVAAVRSYSQMDRASMQHIDVTEGLESTLVVLGHTLRDGVAVERHYDPAAPRIDAYPGELNQVWTNLIGNAVDAMGGVGTLDVSVRPDGDHLVVEIADTGVGMPPEVAARAFEAFYTTKEVGKGTGLGLDIARRIVVERHGGTIEVDSRPGRTVMRVRLPVARPQP</sequence>
<feature type="domain" description="Cyclic nucleotide-binding" evidence="5">
    <location>
        <begin position="11"/>
        <end position="72"/>
    </location>
</feature>
<dbReference type="GO" id="GO:0005524">
    <property type="term" value="F:ATP binding"/>
    <property type="evidence" value="ECO:0007669"/>
    <property type="project" value="UniProtKB-KW"/>
</dbReference>
<dbReference type="InterPro" id="IPR018490">
    <property type="entry name" value="cNMP-bd_dom_sf"/>
</dbReference>
<organism evidence="7 8">
    <name type="scientific">Intrasporangium oryzae NRRL B-24470</name>
    <dbReference type="NCBI Taxonomy" id="1386089"/>
    <lineage>
        <taxon>Bacteria</taxon>
        <taxon>Bacillati</taxon>
        <taxon>Actinomycetota</taxon>
        <taxon>Actinomycetes</taxon>
        <taxon>Micrococcales</taxon>
        <taxon>Intrasporangiaceae</taxon>
        <taxon>Intrasporangium</taxon>
    </lineage>
</organism>
<reference evidence="7 8" key="1">
    <citation type="submission" date="2013-08" db="EMBL/GenBank/DDBJ databases">
        <title>Intrasporangium oryzae NRRL B-24470.</title>
        <authorList>
            <person name="Liu H."/>
            <person name="Wang G."/>
        </authorList>
    </citation>
    <scope>NUCLEOTIDE SEQUENCE [LARGE SCALE GENOMIC DNA]</scope>
    <source>
        <strain evidence="7 8">NRRL B-24470</strain>
    </source>
</reference>
<evidence type="ECO:0000256" key="1">
    <source>
        <dbReference type="ARBA" id="ARBA00000085"/>
    </source>
</evidence>
<comment type="catalytic activity">
    <reaction evidence="1">
        <text>ATP + protein L-histidine = ADP + protein N-phospho-L-histidine.</text>
        <dbReference type="EC" id="2.7.13.3"/>
    </reaction>
</comment>
<dbReference type="Gene3D" id="2.60.120.10">
    <property type="entry name" value="Jelly Rolls"/>
    <property type="match status" value="1"/>
</dbReference>
<dbReference type="Gene3D" id="1.10.287.130">
    <property type="match status" value="1"/>
</dbReference>
<evidence type="ECO:0000259" key="6">
    <source>
        <dbReference type="PROSITE" id="PS50109"/>
    </source>
</evidence>
<dbReference type="InterPro" id="IPR004358">
    <property type="entry name" value="Sig_transdc_His_kin-like_C"/>
</dbReference>
<evidence type="ECO:0000259" key="5">
    <source>
        <dbReference type="PROSITE" id="PS50042"/>
    </source>
</evidence>